<keyword evidence="4" id="KW-0804">Transcription</keyword>
<dbReference type="InterPro" id="IPR050950">
    <property type="entry name" value="HTH-type_LysR_regulators"/>
</dbReference>
<sequence length="303" mass="32668">MLHLRSLTHLVTLAERLNFARAAEDLGLSQSALSRSIQALERQLGMTLFDRDRSGVALTPQGARAVARAAILLADAEDCERELTLNASADAGRVRFGMAPMPARALLPAVVAERLRVAPEAVNEVVVRDGDALWALLLTGEIEFFVCNEGFAFDTPTPRVERLGLFPLSAIVRAGHPLLHGDCPGATFPVLRSSWTGVPLPREIGERMECAPNVIEDFGSLAAITAASDAIWFSSSYAALPELADGSLCQLPHREPRHVGVSLYSLERRSPSPLARSLKQLLRARIRALTRAQDGEAVAASPV</sequence>
<dbReference type="EMBL" id="CP117411">
    <property type="protein sequence ID" value="WCT73493.1"/>
    <property type="molecule type" value="Genomic_DNA"/>
</dbReference>
<dbReference type="Gene3D" id="1.10.10.10">
    <property type="entry name" value="Winged helix-like DNA-binding domain superfamily/Winged helix DNA-binding domain"/>
    <property type="match status" value="1"/>
</dbReference>
<dbReference type="InterPro" id="IPR036390">
    <property type="entry name" value="WH_DNA-bd_sf"/>
</dbReference>
<evidence type="ECO:0000256" key="2">
    <source>
        <dbReference type="ARBA" id="ARBA00023015"/>
    </source>
</evidence>
<reference evidence="6 7" key="1">
    <citation type="submission" date="2023-02" db="EMBL/GenBank/DDBJ databases">
        <title>Genome sequence of Sphingomonas naphthae.</title>
        <authorList>
            <person name="Kim S."/>
            <person name="Heo J."/>
            <person name="Kwon S.-W."/>
        </authorList>
    </citation>
    <scope>NUCLEOTIDE SEQUENCE [LARGE SCALE GENOMIC DNA]</scope>
    <source>
        <strain evidence="6 7">KACC 18716</strain>
    </source>
</reference>
<keyword evidence="3" id="KW-0238">DNA-binding</keyword>
<protein>
    <submittedName>
        <fullName evidence="6">LysR family transcriptional regulator</fullName>
    </submittedName>
</protein>
<dbReference type="PRINTS" id="PR00039">
    <property type="entry name" value="HTHLYSR"/>
</dbReference>
<dbReference type="InterPro" id="IPR005119">
    <property type="entry name" value="LysR_subst-bd"/>
</dbReference>
<evidence type="ECO:0000259" key="5">
    <source>
        <dbReference type="PROSITE" id="PS50931"/>
    </source>
</evidence>
<dbReference type="PANTHER" id="PTHR30419">
    <property type="entry name" value="HTH-TYPE TRANSCRIPTIONAL REGULATOR YBHD"/>
    <property type="match status" value="1"/>
</dbReference>
<dbReference type="Pfam" id="PF03466">
    <property type="entry name" value="LysR_substrate"/>
    <property type="match status" value="1"/>
</dbReference>
<proteinExistence type="inferred from homology"/>
<dbReference type="InterPro" id="IPR000847">
    <property type="entry name" value="LysR_HTH_N"/>
</dbReference>
<dbReference type="RefSeq" id="WP_273687750.1">
    <property type="nucleotide sequence ID" value="NZ_CP117411.1"/>
</dbReference>
<dbReference type="SUPFAM" id="SSF46785">
    <property type="entry name" value="Winged helix' DNA-binding domain"/>
    <property type="match status" value="1"/>
</dbReference>
<accession>A0ABY7TKL7</accession>
<gene>
    <name evidence="6" type="ORF">PQ455_18095</name>
</gene>
<dbReference type="InterPro" id="IPR036388">
    <property type="entry name" value="WH-like_DNA-bd_sf"/>
</dbReference>
<feature type="domain" description="HTH lysR-type" evidence="5">
    <location>
        <begin position="1"/>
        <end position="59"/>
    </location>
</feature>
<dbReference type="Gene3D" id="3.40.190.10">
    <property type="entry name" value="Periplasmic binding protein-like II"/>
    <property type="match status" value="1"/>
</dbReference>
<dbReference type="PROSITE" id="PS50931">
    <property type="entry name" value="HTH_LYSR"/>
    <property type="match status" value="1"/>
</dbReference>
<dbReference type="Pfam" id="PF00126">
    <property type="entry name" value="HTH_1"/>
    <property type="match status" value="1"/>
</dbReference>
<dbReference type="SUPFAM" id="SSF53850">
    <property type="entry name" value="Periplasmic binding protein-like II"/>
    <property type="match status" value="1"/>
</dbReference>
<evidence type="ECO:0000256" key="1">
    <source>
        <dbReference type="ARBA" id="ARBA00009437"/>
    </source>
</evidence>
<dbReference type="Proteomes" id="UP001220395">
    <property type="component" value="Chromosome"/>
</dbReference>
<keyword evidence="2" id="KW-0805">Transcription regulation</keyword>
<comment type="similarity">
    <text evidence="1">Belongs to the LysR transcriptional regulatory family.</text>
</comment>
<evidence type="ECO:0000313" key="6">
    <source>
        <dbReference type="EMBL" id="WCT73493.1"/>
    </source>
</evidence>
<evidence type="ECO:0000313" key="7">
    <source>
        <dbReference type="Proteomes" id="UP001220395"/>
    </source>
</evidence>
<keyword evidence="7" id="KW-1185">Reference proteome</keyword>
<organism evidence="6 7">
    <name type="scientific">Sphingomonas naphthae</name>
    <dbReference type="NCBI Taxonomy" id="1813468"/>
    <lineage>
        <taxon>Bacteria</taxon>
        <taxon>Pseudomonadati</taxon>
        <taxon>Pseudomonadota</taxon>
        <taxon>Alphaproteobacteria</taxon>
        <taxon>Sphingomonadales</taxon>
        <taxon>Sphingomonadaceae</taxon>
        <taxon>Sphingomonas</taxon>
    </lineage>
</organism>
<evidence type="ECO:0000256" key="4">
    <source>
        <dbReference type="ARBA" id="ARBA00023163"/>
    </source>
</evidence>
<dbReference type="PANTHER" id="PTHR30419:SF8">
    <property type="entry name" value="NITROGEN ASSIMILATION TRANSCRIPTIONAL ACTIVATOR-RELATED"/>
    <property type="match status" value="1"/>
</dbReference>
<name>A0ABY7TKL7_9SPHN</name>
<evidence type="ECO:0000256" key="3">
    <source>
        <dbReference type="ARBA" id="ARBA00023125"/>
    </source>
</evidence>